<evidence type="ECO:0000256" key="3">
    <source>
        <dbReference type="ARBA" id="ARBA00022670"/>
    </source>
</evidence>
<sequence length="296" mass="33918">MARGVKVERWKVALGRGAVLTEELDEEEQLVRRHRKEKKELQAKIQSMKNAVPRNDKKRRKQLTEDVAKLEAEMEQKHREELDHLKLTSKESKIDSVAVNISNLVLENQPLRISKAQKRRDKKAALEKEREERIAEAEIENLTGARHVESEKLAQILAARQLEIKQIPSDGHCMYRAIEDQLKEQNGVLTVAALRCQTANYMQMLYSDLFPTEEFGKYCDDIVNTAAWGGQLELRALSHILRTPIEIIQADSPPIVVGEEYPEDPLILVYMRHAYGLGEHYNSVTRLVNTATENCS</sequence>
<keyword evidence="5" id="KW-0378">Hydrolase</keyword>
<organism evidence="9">
    <name type="scientific">Capra hircus</name>
    <name type="common">Goat</name>
    <dbReference type="NCBI Taxonomy" id="9925"/>
    <lineage>
        <taxon>Eukaryota</taxon>
        <taxon>Metazoa</taxon>
        <taxon>Chordata</taxon>
        <taxon>Craniata</taxon>
        <taxon>Vertebrata</taxon>
        <taxon>Euteleostomi</taxon>
        <taxon>Mammalia</taxon>
        <taxon>Eutheria</taxon>
        <taxon>Laurasiatheria</taxon>
        <taxon>Artiodactyla</taxon>
        <taxon>Ruminantia</taxon>
        <taxon>Pecora</taxon>
        <taxon>Bovidae</taxon>
        <taxon>Caprinae</taxon>
        <taxon>Capra</taxon>
    </lineage>
</organism>
<feature type="domain" description="OTU" evidence="8">
    <location>
        <begin position="162"/>
        <end position="287"/>
    </location>
</feature>
<dbReference type="EC" id="3.4.19.12" evidence="2"/>
<evidence type="ECO:0000256" key="5">
    <source>
        <dbReference type="ARBA" id="ARBA00022801"/>
    </source>
</evidence>
<dbReference type="InterPro" id="IPR049772">
    <property type="entry name" value="OTU_OTUD6"/>
</dbReference>
<dbReference type="AlphaFoldDB" id="A0A8C2RIF6"/>
<dbReference type="Pfam" id="PF02338">
    <property type="entry name" value="OTU"/>
    <property type="match status" value="1"/>
</dbReference>
<evidence type="ECO:0000313" key="9">
    <source>
        <dbReference type="Ensembl" id="ENSCHIP00010029564.1"/>
    </source>
</evidence>
<dbReference type="FunFam" id="3.90.70.80:FF:000003">
    <property type="entry name" value="OTU domain-containing protein 6B"/>
    <property type="match status" value="1"/>
</dbReference>
<protein>
    <recommendedName>
        <fullName evidence="2">ubiquitinyl hydrolase 1</fullName>
        <ecNumber evidence="2">3.4.19.12</ecNumber>
    </recommendedName>
</protein>
<name>A0A8C2RIF6_CAPHI</name>
<evidence type="ECO:0000256" key="6">
    <source>
        <dbReference type="ARBA" id="ARBA00022807"/>
    </source>
</evidence>
<comment type="catalytic activity">
    <reaction evidence="1">
        <text>Thiol-dependent hydrolysis of ester, thioester, amide, peptide and isopeptide bonds formed by the C-terminal Gly of ubiquitin (a 76-residue protein attached to proteins as an intracellular targeting signal).</text>
        <dbReference type="EC" id="3.4.19.12"/>
    </reaction>
</comment>
<evidence type="ECO:0000256" key="7">
    <source>
        <dbReference type="SAM" id="MobiDB-lite"/>
    </source>
</evidence>
<evidence type="ECO:0000256" key="2">
    <source>
        <dbReference type="ARBA" id="ARBA00012759"/>
    </source>
</evidence>
<dbReference type="InterPro" id="IPR050704">
    <property type="entry name" value="Peptidase_C85-like"/>
</dbReference>
<dbReference type="SUPFAM" id="SSF54001">
    <property type="entry name" value="Cysteine proteinases"/>
    <property type="match status" value="1"/>
</dbReference>
<reference evidence="9" key="1">
    <citation type="submission" date="2019-03" db="EMBL/GenBank/DDBJ databases">
        <title>Genome sequencing and reference-guided assembly of Black Bengal Goat (Capra hircus).</title>
        <authorList>
            <person name="Siddiki A.Z."/>
            <person name="Baten A."/>
            <person name="Billah M."/>
            <person name="Alam M.A.U."/>
            <person name="Shawrob K.S.M."/>
            <person name="Saha S."/>
            <person name="Chowdhury M."/>
            <person name="Rahman A.H."/>
            <person name="Stear M."/>
            <person name="Miah G."/>
            <person name="Das G.B."/>
            <person name="Hossain M.M."/>
            <person name="Kumkum M."/>
            <person name="Islam M.S."/>
            <person name="Mollah A.M."/>
            <person name="Ahsan A."/>
            <person name="Tusar F."/>
            <person name="Khan M.K.I."/>
        </authorList>
    </citation>
    <scope>NUCLEOTIDE SEQUENCE [LARGE SCALE GENOMIC DNA]</scope>
</reference>
<dbReference type="InterPro" id="IPR003323">
    <property type="entry name" value="OTU_dom"/>
</dbReference>
<keyword evidence="3" id="KW-0645">Protease</keyword>
<dbReference type="GO" id="GO:0016579">
    <property type="term" value="P:protein deubiquitination"/>
    <property type="evidence" value="ECO:0007669"/>
    <property type="project" value="TreeGrafter"/>
</dbReference>
<dbReference type="Ensembl" id="ENSCHIT00010041647.1">
    <property type="protein sequence ID" value="ENSCHIP00010029564.1"/>
    <property type="gene ID" value="ENSCHIG00010021721.1"/>
</dbReference>
<proteinExistence type="predicted"/>
<dbReference type="PANTHER" id="PTHR12419">
    <property type="entry name" value="OTU DOMAIN CONTAINING PROTEIN"/>
    <property type="match status" value="1"/>
</dbReference>
<accession>A0A8C2RIF6</accession>
<evidence type="ECO:0000256" key="4">
    <source>
        <dbReference type="ARBA" id="ARBA00022786"/>
    </source>
</evidence>
<dbReference type="InterPro" id="IPR038765">
    <property type="entry name" value="Papain-like_cys_pep_sf"/>
</dbReference>
<dbReference type="GO" id="GO:0004843">
    <property type="term" value="F:cysteine-type deubiquitinase activity"/>
    <property type="evidence" value="ECO:0007669"/>
    <property type="project" value="UniProtKB-EC"/>
</dbReference>
<dbReference type="PROSITE" id="PS50802">
    <property type="entry name" value="OTU"/>
    <property type="match status" value="1"/>
</dbReference>
<evidence type="ECO:0000259" key="8">
    <source>
        <dbReference type="PROSITE" id="PS50802"/>
    </source>
</evidence>
<keyword evidence="6" id="KW-0788">Thiol protease</keyword>
<feature type="region of interest" description="Disordered" evidence="7">
    <location>
        <begin position="36"/>
        <end position="61"/>
    </location>
</feature>
<keyword evidence="4" id="KW-0833">Ubl conjugation pathway</keyword>
<dbReference type="Gene3D" id="3.90.70.80">
    <property type="match status" value="1"/>
</dbReference>
<dbReference type="PANTHER" id="PTHR12419:SF21">
    <property type="entry name" value="DEUBIQUITINASE OTUD6B"/>
    <property type="match status" value="1"/>
</dbReference>
<evidence type="ECO:0000256" key="1">
    <source>
        <dbReference type="ARBA" id="ARBA00000707"/>
    </source>
</evidence>
<dbReference type="CDD" id="cd22761">
    <property type="entry name" value="OTU_OTUD6"/>
    <property type="match status" value="1"/>
</dbReference>
<dbReference type="GO" id="GO:0006508">
    <property type="term" value="P:proteolysis"/>
    <property type="evidence" value="ECO:0007669"/>
    <property type="project" value="UniProtKB-KW"/>
</dbReference>
<reference evidence="9" key="2">
    <citation type="submission" date="2025-08" db="UniProtKB">
        <authorList>
            <consortium name="Ensembl"/>
        </authorList>
    </citation>
    <scope>IDENTIFICATION</scope>
</reference>